<dbReference type="GO" id="GO:0008270">
    <property type="term" value="F:zinc ion binding"/>
    <property type="evidence" value="ECO:0007669"/>
    <property type="project" value="UniProtKB-KW"/>
</dbReference>
<evidence type="ECO:0000313" key="6">
    <source>
        <dbReference type="EMBL" id="ALA06496.1"/>
    </source>
</evidence>
<dbReference type="GO" id="GO:0006269">
    <property type="term" value="P:DNA replication, synthesis of primer"/>
    <property type="evidence" value="ECO:0007669"/>
    <property type="project" value="TreeGrafter"/>
</dbReference>
<dbReference type="Pfam" id="PF01807">
    <property type="entry name" value="Zn_ribbon_DnaG"/>
    <property type="match status" value="1"/>
</dbReference>
<feature type="compositionally biased region" description="Polar residues" evidence="4">
    <location>
        <begin position="89"/>
        <end position="99"/>
    </location>
</feature>
<gene>
    <name evidence="6" type="ORF">SEA_COSMICSANS_49</name>
</gene>
<evidence type="ECO:0000256" key="3">
    <source>
        <dbReference type="ARBA" id="ARBA00022833"/>
    </source>
</evidence>
<dbReference type="InterPro" id="IPR050219">
    <property type="entry name" value="DnaG_primase"/>
</dbReference>
<evidence type="ECO:0000259" key="5">
    <source>
        <dbReference type="SMART" id="SM00400"/>
    </source>
</evidence>
<dbReference type="GO" id="GO:0003899">
    <property type="term" value="F:DNA-directed RNA polymerase activity"/>
    <property type="evidence" value="ECO:0007669"/>
    <property type="project" value="InterPro"/>
</dbReference>
<dbReference type="GO" id="GO:0003677">
    <property type="term" value="F:DNA binding"/>
    <property type="evidence" value="ECO:0007669"/>
    <property type="project" value="InterPro"/>
</dbReference>
<dbReference type="SMART" id="SM00400">
    <property type="entry name" value="ZnF_CHCC"/>
    <property type="match status" value="1"/>
</dbReference>
<dbReference type="PANTHER" id="PTHR30313:SF2">
    <property type="entry name" value="DNA PRIMASE"/>
    <property type="match status" value="1"/>
</dbReference>
<dbReference type="InterPro" id="IPR002694">
    <property type="entry name" value="Znf_CHC2"/>
</dbReference>
<name>A0A0K2CLH3_9CAUD</name>
<dbReference type="PANTHER" id="PTHR30313">
    <property type="entry name" value="DNA PRIMASE"/>
    <property type="match status" value="1"/>
</dbReference>
<organism evidence="6 7">
    <name type="scientific">Rhodococcus phage CosmicSans</name>
    <dbReference type="NCBI Taxonomy" id="1701851"/>
    <lineage>
        <taxon>Viruses</taxon>
        <taxon>Duplodnaviria</taxon>
        <taxon>Heunggongvirae</taxon>
        <taxon>Uroviricota</taxon>
        <taxon>Caudoviricetes</taxon>
        <taxon>Rerduovirus</taxon>
        <taxon>Rerduovirus RER2</taxon>
    </lineage>
</organism>
<evidence type="ECO:0000256" key="2">
    <source>
        <dbReference type="ARBA" id="ARBA00022771"/>
    </source>
</evidence>
<dbReference type="SUPFAM" id="SSF57783">
    <property type="entry name" value="Zinc beta-ribbon"/>
    <property type="match status" value="1"/>
</dbReference>
<dbReference type="OrthoDB" id="20134at10239"/>
<accession>A0A0K2CLH3</accession>
<proteinExistence type="predicted"/>
<dbReference type="Gene3D" id="3.90.580.10">
    <property type="entry name" value="Zinc finger, CHC2-type domain"/>
    <property type="match status" value="1"/>
</dbReference>
<dbReference type="EMBL" id="KT372002">
    <property type="protein sequence ID" value="ALA06496.1"/>
    <property type="molecule type" value="Genomic_DNA"/>
</dbReference>
<dbReference type="GeneID" id="26518004"/>
<keyword evidence="2" id="KW-0863">Zinc-finger</keyword>
<feature type="region of interest" description="Disordered" evidence="4">
    <location>
        <begin position="87"/>
        <end position="136"/>
    </location>
</feature>
<keyword evidence="3" id="KW-0862">Zinc</keyword>
<evidence type="ECO:0000256" key="4">
    <source>
        <dbReference type="SAM" id="MobiDB-lite"/>
    </source>
</evidence>
<dbReference type="RefSeq" id="YP_009189702.1">
    <property type="nucleotide sequence ID" value="NC_028677.1"/>
</dbReference>
<protein>
    <submittedName>
        <fullName evidence="6">DNA primase</fullName>
    </submittedName>
</protein>
<keyword evidence="1" id="KW-0479">Metal-binding</keyword>
<reference evidence="6 7" key="1">
    <citation type="submission" date="2015-08" db="EMBL/GenBank/DDBJ databases">
        <authorList>
            <person name="Adesuyi A.O."/>
            <person name="Belay S."/>
            <person name="Corso A.D."/>
            <person name="Debo C.J."/>
            <person name="Downie J."/>
            <person name="Durmaz C."/>
            <person name="Espinoza J.R."/>
            <person name="Gilliam M.L."/>
            <person name="Gooden M.C."/>
            <person name="Hervey R.L."/>
            <person name="Ilanchezhian M."/>
            <person name="Kamara A."/>
            <person name="Lanao D.A."/>
            <person name="Malapati S.H."/>
            <person name="Moondra S."/>
            <person name="Mattei A.M."/>
            <person name="May C.J."/>
            <person name="Modlin S.E."/>
            <person name="Sadik I."/>
            <person name="Saulenas K.M."/>
            <person name="Allen E.A."/>
            <person name="Whitaker A.L."/>
            <person name="Awate O.A."/>
            <person name="Gray V.C."/>
            <person name="Buchser W.J."/>
            <person name="Saha M.S."/>
            <person name="Delesalle V.A."/>
            <person name="Bradley K.W."/>
            <person name="Asai D.J."/>
            <person name="Bowman C.A."/>
            <person name="Russell D.A."/>
            <person name="Pope W.H."/>
            <person name="Jacobs-Sera D."/>
            <person name="Hendrix R.W."/>
            <person name="Hatfull G.F."/>
        </authorList>
    </citation>
    <scope>NUCLEOTIDE SEQUENCE [LARGE SCALE GENOMIC DNA]</scope>
</reference>
<dbReference type="Proteomes" id="UP000203368">
    <property type="component" value="Segment"/>
</dbReference>
<evidence type="ECO:0000256" key="1">
    <source>
        <dbReference type="ARBA" id="ARBA00022723"/>
    </source>
</evidence>
<dbReference type="KEGG" id="vg:26518004"/>
<feature type="domain" description="Zinc finger CHC2-type" evidence="5">
    <location>
        <begin position="34"/>
        <end position="84"/>
    </location>
</feature>
<dbReference type="InterPro" id="IPR036977">
    <property type="entry name" value="DNA_primase_Znf_CHC2"/>
</dbReference>
<evidence type="ECO:0000313" key="7">
    <source>
        <dbReference type="Proteomes" id="UP000203368"/>
    </source>
</evidence>
<sequence length="136" mass="15116">MAPEDTLIVQVIQRYFEDWEPPMDTGREWISVACPFHGETRPSAAVSYEHNAYRCFACSVKGDAIALIRHMEEVSFAEAVRITEELSPGGNNKVRTGSTRLAGRRVHSKPGVPRTVGGGLNREVPTRLRGRPAPWT</sequence>